<evidence type="ECO:0000259" key="3">
    <source>
        <dbReference type="Pfam" id="PF05532"/>
    </source>
</evidence>
<dbReference type="InterPro" id="IPR008462">
    <property type="entry name" value="CsbD"/>
</dbReference>
<dbReference type="EMBL" id="LGSZ01000048">
    <property type="protein sequence ID" value="KPH79864.1"/>
    <property type="molecule type" value="Genomic_DNA"/>
</dbReference>
<reference evidence="4 5" key="1">
    <citation type="submission" date="2015-07" db="EMBL/GenBank/DDBJ databases">
        <title>Whole genome sequencing of Bosea vaviloviae isolated from cave pool.</title>
        <authorList>
            <person name="Tan N.E.H."/>
            <person name="Lee Y.P."/>
            <person name="Gan H.M."/>
            <person name="Barton H."/>
            <person name="Savka M.A."/>
        </authorList>
    </citation>
    <scope>NUCLEOTIDE SEQUENCE [LARGE SCALE GENOMIC DNA]</scope>
    <source>
        <strain evidence="4 5">SD260</strain>
    </source>
</reference>
<dbReference type="PATRIC" id="fig|1526658.3.peg.420"/>
<evidence type="ECO:0000256" key="2">
    <source>
        <dbReference type="SAM" id="MobiDB-lite"/>
    </source>
</evidence>
<feature type="compositionally biased region" description="Basic and acidic residues" evidence="2">
    <location>
        <begin position="26"/>
        <end position="44"/>
    </location>
</feature>
<dbReference type="SUPFAM" id="SSF69047">
    <property type="entry name" value="Hypothetical protein YjbJ"/>
    <property type="match status" value="1"/>
</dbReference>
<sequence length="63" mass="6579">MGSTMDKVKGMANEATGNVKQAAGKAMDKPELEAEGFAQERKGEAQQALGKGKDAVKKVVDKA</sequence>
<organism evidence="4 5">
    <name type="scientific">Bosea vaviloviae</name>
    <dbReference type="NCBI Taxonomy" id="1526658"/>
    <lineage>
        <taxon>Bacteria</taxon>
        <taxon>Pseudomonadati</taxon>
        <taxon>Pseudomonadota</taxon>
        <taxon>Alphaproteobacteria</taxon>
        <taxon>Hyphomicrobiales</taxon>
        <taxon>Boseaceae</taxon>
        <taxon>Bosea</taxon>
    </lineage>
</organism>
<comment type="similarity">
    <text evidence="1">Belongs to the UPF0337 (CsbD) family.</text>
</comment>
<accession>A0A0N0MAN6</accession>
<dbReference type="Proteomes" id="UP000037822">
    <property type="component" value="Unassembled WGS sequence"/>
</dbReference>
<feature type="region of interest" description="Disordered" evidence="2">
    <location>
        <begin position="1"/>
        <end position="63"/>
    </location>
</feature>
<feature type="domain" description="CsbD-like" evidence="3">
    <location>
        <begin position="6"/>
        <end position="58"/>
    </location>
</feature>
<dbReference type="Gene3D" id="1.10.1470.10">
    <property type="entry name" value="YjbJ"/>
    <property type="match status" value="1"/>
</dbReference>
<dbReference type="OrthoDB" id="7226109at2"/>
<name>A0A0N0MAN6_9HYPH</name>
<dbReference type="Pfam" id="PF05532">
    <property type="entry name" value="CsbD"/>
    <property type="match status" value="1"/>
</dbReference>
<protein>
    <recommendedName>
        <fullName evidence="3">CsbD-like domain-containing protein</fullName>
    </recommendedName>
</protein>
<dbReference type="InterPro" id="IPR036629">
    <property type="entry name" value="YjbJ_sf"/>
</dbReference>
<comment type="caution">
    <text evidence="4">The sequence shown here is derived from an EMBL/GenBank/DDBJ whole genome shotgun (WGS) entry which is preliminary data.</text>
</comment>
<proteinExistence type="inferred from homology"/>
<evidence type="ECO:0000313" key="4">
    <source>
        <dbReference type="EMBL" id="KPH79864.1"/>
    </source>
</evidence>
<dbReference type="AlphaFoldDB" id="A0A0N0MAN6"/>
<evidence type="ECO:0000256" key="1">
    <source>
        <dbReference type="ARBA" id="ARBA00009129"/>
    </source>
</evidence>
<gene>
    <name evidence="4" type="ORF">AE618_18330</name>
</gene>
<evidence type="ECO:0000313" key="5">
    <source>
        <dbReference type="Proteomes" id="UP000037822"/>
    </source>
</evidence>
<dbReference type="RefSeq" id="WP_054210530.1">
    <property type="nucleotide sequence ID" value="NZ_LGSZ01000048.1"/>
</dbReference>
<keyword evidence="5" id="KW-1185">Reference proteome</keyword>
<feature type="compositionally biased region" description="Basic and acidic residues" evidence="2">
    <location>
        <begin position="51"/>
        <end position="63"/>
    </location>
</feature>